<protein>
    <submittedName>
        <fullName evidence="1">Short-chain dehydrogenase</fullName>
    </submittedName>
</protein>
<dbReference type="PANTHER" id="PTHR43313">
    <property type="entry name" value="SHORT-CHAIN DEHYDROGENASE/REDUCTASE FAMILY 9C"/>
    <property type="match status" value="1"/>
</dbReference>
<dbReference type="AlphaFoldDB" id="A0A367LZB6"/>
<gene>
    <name evidence="1" type="ORF">DT376_34505</name>
</gene>
<dbReference type="SUPFAM" id="SSF51735">
    <property type="entry name" value="NAD(P)-binding Rossmann-fold domains"/>
    <property type="match status" value="1"/>
</dbReference>
<evidence type="ECO:0000313" key="2">
    <source>
        <dbReference type="Proteomes" id="UP000253594"/>
    </source>
</evidence>
<organism evidence="1 2">
    <name type="scientific">Pseudomonas aeruginosa</name>
    <dbReference type="NCBI Taxonomy" id="287"/>
    <lineage>
        <taxon>Bacteria</taxon>
        <taxon>Pseudomonadati</taxon>
        <taxon>Pseudomonadota</taxon>
        <taxon>Gammaproteobacteria</taxon>
        <taxon>Pseudomonadales</taxon>
        <taxon>Pseudomonadaceae</taxon>
        <taxon>Pseudomonas</taxon>
    </lineage>
</organism>
<accession>A0A367LZB6</accession>
<reference evidence="1 2" key="1">
    <citation type="submission" date="2018-07" db="EMBL/GenBank/DDBJ databases">
        <title>Mechanisms of high-level aminoglycoside resistance among Gram-negative pathogens in Brazil.</title>
        <authorList>
            <person name="Ballaben A.S."/>
            <person name="Darini A.L.C."/>
            <person name="Doi Y."/>
        </authorList>
    </citation>
    <scope>NUCLEOTIDE SEQUENCE [LARGE SCALE GENOMIC DNA]</scope>
    <source>
        <strain evidence="1 2">B2-305</strain>
    </source>
</reference>
<dbReference type="GO" id="GO:0008202">
    <property type="term" value="P:steroid metabolic process"/>
    <property type="evidence" value="ECO:0007669"/>
    <property type="project" value="TreeGrafter"/>
</dbReference>
<proteinExistence type="predicted"/>
<sequence length="130" mass="13933">LRRELAPMGIQVSVVSPGAIWTPIWGKIASEGERALADAPDAVADLYRDTYLRFLQANEDGARNSATKPADVAAAVHAALTAAKPRTRYRVGADVRRGTLLARLLPDSVIDGMFRPIVTAAPAAKEEQRA</sequence>
<name>A0A367LZB6_PSEAI</name>
<dbReference type="PANTHER" id="PTHR43313:SF1">
    <property type="entry name" value="3BETA-HYDROXYSTEROID DEHYDROGENASE DHS-16"/>
    <property type="match status" value="1"/>
</dbReference>
<comment type="caution">
    <text evidence="1">The sequence shown here is derived from an EMBL/GenBank/DDBJ whole genome shotgun (WGS) entry which is preliminary data.</text>
</comment>
<dbReference type="Gene3D" id="3.40.50.720">
    <property type="entry name" value="NAD(P)-binding Rossmann-like Domain"/>
    <property type="match status" value="1"/>
</dbReference>
<dbReference type="Proteomes" id="UP000253594">
    <property type="component" value="Unassembled WGS sequence"/>
</dbReference>
<dbReference type="GO" id="GO:0016491">
    <property type="term" value="F:oxidoreductase activity"/>
    <property type="evidence" value="ECO:0007669"/>
    <property type="project" value="TreeGrafter"/>
</dbReference>
<dbReference type="InterPro" id="IPR036291">
    <property type="entry name" value="NAD(P)-bd_dom_sf"/>
</dbReference>
<dbReference type="EMBL" id="QORE01002107">
    <property type="protein sequence ID" value="RCI70449.1"/>
    <property type="molecule type" value="Genomic_DNA"/>
</dbReference>
<feature type="non-terminal residue" evidence="1">
    <location>
        <position position="1"/>
    </location>
</feature>
<evidence type="ECO:0000313" key="1">
    <source>
        <dbReference type="EMBL" id="RCI70449.1"/>
    </source>
</evidence>